<gene>
    <name evidence="5" type="ORF">C5L14_03405</name>
</gene>
<dbReference type="Proteomes" id="UP000237682">
    <property type="component" value="Unassembled WGS sequence"/>
</dbReference>
<dbReference type="InterPro" id="IPR028082">
    <property type="entry name" value="Peripla_BP_I"/>
</dbReference>
<protein>
    <submittedName>
        <fullName evidence="5">LacI family transcriptional regulator</fullName>
    </submittedName>
</protein>
<proteinExistence type="predicted"/>
<keyword evidence="6" id="KW-1185">Reference proteome</keyword>
<dbReference type="SMART" id="SM00354">
    <property type="entry name" value="HTH_LACI"/>
    <property type="match status" value="1"/>
</dbReference>
<feature type="domain" description="HTH lacI-type" evidence="4">
    <location>
        <begin position="12"/>
        <end position="66"/>
    </location>
</feature>
<dbReference type="InterPro" id="IPR010982">
    <property type="entry name" value="Lambda_DNA-bd_dom_sf"/>
</dbReference>
<dbReference type="CDD" id="cd01392">
    <property type="entry name" value="HTH_LacI"/>
    <property type="match status" value="1"/>
</dbReference>
<dbReference type="GO" id="GO:0003700">
    <property type="term" value="F:DNA-binding transcription factor activity"/>
    <property type="evidence" value="ECO:0007669"/>
    <property type="project" value="TreeGrafter"/>
</dbReference>
<organism evidence="5 6">
    <name type="scientific">Labrys okinawensis</name>
    <dbReference type="NCBI Taxonomy" id="346911"/>
    <lineage>
        <taxon>Bacteria</taxon>
        <taxon>Pseudomonadati</taxon>
        <taxon>Pseudomonadota</taxon>
        <taxon>Alphaproteobacteria</taxon>
        <taxon>Hyphomicrobiales</taxon>
        <taxon>Xanthobacteraceae</taxon>
        <taxon>Labrys</taxon>
    </lineage>
</organism>
<dbReference type="OrthoDB" id="8433438at2"/>
<keyword evidence="2" id="KW-0238">DNA-binding</keyword>
<dbReference type="AlphaFoldDB" id="A0A2S9QJT1"/>
<evidence type="ECO:0000259" key="4">
    <source>
        <dbReference type="PROSITE" id="PS50932"/>
    </source>
</evidence>
<comment type="caution">
    <text evidence="5">The sequence shown here is derived from an EMBL/GenBank/DDBJ whole genome shotgun (WGS) entry which is preliminary data.</text>
</comment>
<dbReference type="Pfam" id="PF00356">
    <property type="entry name" value="LacI"/>
    <property type="match status" value="1"/>
</dbReference>
<keyword evidence="1" id="KW-0805">Transcription regulation</keyword>
<evidence type="ECO:0000313" key="5">
    <source>
        <dbReference type="EMBL" id="PRH89619.1"/>
    </source>
</evidence>
<dbReference type="Gene3D" id="3.40.50.2300">
    <property type="match status" value="2"/>
</dbReference>
<keyword evidence="3" id="KW-0804">Transcription</keyword>
<dbReference type="PROSITE" id="PS00356">
    <property type="entry name" value="HTH_LACI_1"/>
    <property type="match status" value="1"/>
</dbReference>
<dbReference type="GO" id="GO:0000976">
    <property type="term" value="F:transcription cis-regulatory region binding"/>
    <property type="evidence" value="ECO:0007669"/>
    <property type="project" value="TreeGrafter"/>
</dbReference>
<dbReference type="SUPFAM" id="SSF53822">
    <property type="entry name" value="Periplasmic binding protein-like I"/>
    <property type="match status" value="1"/>
</dbReference>
<reference evidence="5 6" key="1">
    <citation type="submission" date="2018-02" db="EMBL/GenBank/DDBJ databases">
        <title>Whole genome sequencing of endophytic bacterium.</title>
        <authorList>
            <person name="Eedara R."/>
            <person name="Podile A.R."/>
        </authorList>
    </citation>
    <scope>NUCLEOTIDE SEQUENCE [LARGE SCALE GENOMIC DNA]</scope>
    <source>
        <strain evidence="5 6">RP1T</strain>
    </source>
</reference>
<accession>A0A2S9QJT1</accession>
<name>A0A2S9QJT1_9HYPH</name>
<dbReference type="Gene3D" id="1.10.260.40">
    <property type="entry name" value="lambda repressor-like DNA-binding domains"/>
    <property type="match status" value="1"/>
</dbReference>
<dbReference type="PANTHER" id="PTHR30146:SF109">
    <property type="entry name" value="HTH-TYPE TRANSCRIPTIONAL REGULATOR GALS"/>
    <property type="match status" value="1"/>
</dbReference>
<dbReference type="SUPFAM" id="SSF47413">
    <property type="entry name" value="lambda repressor-like DNA-binding domains"/>
    <property type="match status" value="1"/>
</dbReference>
<dbReference type="PANTHER" id="PTHR30146">
    <property type="entry name" value="LACI-RELATED TRANSCRIPTIONAL REPRESSOR"/>
    <property type="match status" value="1"/>
</dbReference>
<sequence>MSKGGEGASEPVTLRDVAAAAGVSLATASKALNGQGRMTAETRKRVREVAARLGFRPNALAQSLLRRRSFTVGLLTNDTYGRFSLPLMAGITDALVDKGVSVFLCNVEDDPRLAQLHVNAMLDKRVDGIIATGKRIDRRLPVDLSNLGIPAVYAFTEPDPGAAAFVSDDEAGARLATEHFLGLGRRRIAHITGPASFSVVNLRAKACHDVQAQAGLSPFPPLMGAWSEAWGHEAVGRLFAGRGAKPDAIFCGNDMIARGVIDALRERGLSVPEDVGVIGFDNWEIIASQSRPPLTSIDMNLAALGRQAGLALLAQVDGRPVEPGVRKLPCRLVVRESCGSPRHDGETPSTRGG</sequence>
<evidence type="ECO:0000256" key="2">
    <source>
        <dbReference type="ARBA" id="ARBA00023125"/>
    </source>
</evidence>
<dbReference type="InterPro" id="IPR046335">
    <property type="entry name" value="LacI/GalR-like_sensor"/>
</dbReference>
<dbReference type="InterPro" id="IPR000843">
    <property type="entry name" value="HTH_LacI"/>
</dbReference>
<dbReference type="PROSITE" id="PS50932">
    <property type="entry name" value="HTH_LACI_2"/>
    <property type="match status" value="1"/>
</dbReference>
<evidence type="ECO:0000256" key="3">
    <source>
        <dbReference type="ARBA" id="ARBA00023163"/>
    </source>
</evidence>
<dbReference type="Pfam" id="PF13377">
    <property type="entry name" value="Peripla_BP_3"/>
    <property type="match status" value="1"/>
</dbReference>
<evidence type="ECO:0000256" key="1">
    <source>
        <dbReference type="ARBA" id="ARBA00023015"/>
    </source>
</evidence>
<dbReference type="EMBL" id="PUEJ01000001">
    <property type="protein sequence ID" value="PRH89619.1"/>
    <property type="molecule type" value="Genomic_DNA"/>
</dbReference>
<dbReference type="CDD" id="cd06288">
    <property type="entry name" value="PBP1_sucrose_transcription_regulator"/>
    <property type="match status" value="1"/>
</dbReference>
<evidence type="ECO:0000313" key="6">
    <source>
        <dbReference type="Proteomes" id="UP000237682"/>
    </source>
</evidence>
<dbReference type="RefSeq" id="WP_105860582.1">
    <property type="nucleotide sequence ID" value="NZ_PUEJ01000001.1"/>
</dbReference>